<sequence length="338" mass="38184">MDARKRSILQVLTEDYILSAEPVGSRTLARKYNLGISPATIRNEMADLEDWGFLEQPHTSAGRVPSDKGYRFYVDELMARPAIGHDLLERIRATYQSRIRELEWFVHQTARLVSDITGYPSIVLAPSWELGIFSALRFVRLGPDQALLIMRTEDGLTQNRTVSIPSELSLAQLNELALEFSREFSGMAIRDLQNYILDPLSTSLKQHWSLWKSALGWLARDGSDEERMTLAGPLNILNYPEFNDIEKVRRVLGFLEQDKAVEQMAQTHPMTGGVTVLIGTETSVADIQDCSVVTATYQMGERIVGQVMVVGPRRMQYAYVMTVLEVVSDELSQALRWA</sequence>
<dbReference type="SUPFAM" id="SSF46785">
    <property type="entry name" value="Winged helix' DNA-binding domain"/>
    <property type="match status" value="1"/>
</dbReference>
<evidence type="ECO:0000256" key="5">
    <source>
        <dbReference type="HAMAP-Rule" id="MF_00081"/>
    </source>
</evidence>
<evidence type="ECO:0000256" key="3">
    <source>
        <dbReference type="ARBA" id="ARBA00023016"/>
    </source>
</evidence>
<dbReference type="InterPro" id="IPR036388">
    <property type="entry name" value="WH-like_DNA-bd_sf"/>
</dbReference>
<dbReference type="InterPro" id="IPR029016">
    <property type="entry name" value="GAF-like_dom_sf"/>
</dbReference>
<accession>A0ABM6RPB8</accession>
<proteinExistence type="inferred from homology"/>
<dbReference type="InterPro" id="IPR036390">
    <property type="entry name" value="WH_DNA-bd_sf"/>
</dbReference>
<evidence type="ECO:0000256" key="4">
    <source>
        <dbReference type="ARBA" id="ARBA00023163"/>
    </source>
</evidence>
<keyword evidence="2 5" id="KW-0805">Transcription regulation</keyword>
<dbReference type="EMBL" id="CP019454">
    <property type="protein sequence ID" value="AUW93204.1"/>
    <property type="molecule type" value="Genomic_DNA"/>
</dbReference>
<dbReference type="Pfam" id="PF01628">
    <property type="entry name" value="HrcA"/>
    <property type="match status" value="1"/>
</dbReference>
<evidence type="ECO:0000313" key="7">
    <source>
        <dbReference type="EMBL" id="AUW93204.1"/>
    </source>
</evidence>
<reference evidence="7 8" key="1">
    <citation type="journal article" date="2019" name="Sci. Rep.">
        <title>Sulfobacillus thermotolerans: new insights into resistance and metabolic capacities of acidophilic chemolithotrophs.</title>
        <authorList>
            <person name="Panyushkina A.E."/>
            <person name="Babenko V.V."/>
            <person name="Nikitina A.S."/>
            <person name="Selezneva O.V."/>
            <person name="Tsaplina I.A."/>
            <person name="Letarova M.A."/>
            <person name="Kostryukova E.S."/>
            <person name="Letarov A.V."/>
        </authorList>
    </citation>
    <scope>NUCLEOTIDE SEQUENCE [LARGE SCALE GENOMIC DNA]</scope>
    <source>
        <strain evidence="7 8">Kr1</strain>
    </source>
</reference>
<name>A0ABM6RPB8_9FIRM</name>
<keyword evidence="3 5" id="KW-0346">Stress response</keyword>
<dbReference type="RefSeq" id="WP_103374488.1">
    <property type="nucleotide sequence ID" value="NZ_CP133983.1"/>
</dbReference>
<dbReference type="SUPFAM" id="SSF55781">
    <property type="entry name" value="GAF domain-like"/>
    <property type="match status" value="1"/>
</dbReference>
<gene>
    <name evidence="5" type="primary">hrcA</name>
    <name evidence="7" type="ORF">BXT84_03920</name>
</gene>
<comment type="function">
    <text evidence="5">Negative regulator of class I heat shock genes (grpE-dnaK-dnaJ and groELS operons). Prevents heat-shock induction of these operons.</text>
</comment>
<dbReference type="InterPro" id="IPR021153">
    <property type="entry name" value="HrcA_C"/>
</dbReference>
<keyword evidence="4 5" id="KW-0804">Transcription</keyword>
<dbReference type="Gene3D" id="1.10.10.10">
    <property type="entry name" value="Winged helix-like DNA-binding domain superfamily/Winged helix DNA-binding domain"/>
    <property type="match status" value="1"/>
</dbReference>
<dbReference type="InterPro" id="IPR002571">
    <property type="entry name" value="HrcA"/>
</dbReference>
<protein>
    <recommendedName>
        <fullName evidence="5">Heat-inducible transcription repressor HrcA</fullName>
    </recommendedName>
</protein>
<dbReference type="PANTHER" id="PTHR34824">
    <property type="entry name" value="HEAT-INDUCIBLE TRANSCRIPTION REPRESSOR HRCA"/>
    <property type="match status" value="1"/>
</dbReference>
<dbReference type="Gene3D" id="3.30.390.60">
    <property type="entry name" value="Heat-inducible transcription repressor hrca homolog, domain 3"/>
    <property type="match status" value="1"/>
</dbReference>
<dbReference type="Gene3D" id="3.30.450.40">
    <property type="match status" value="1"/>
</dbReference>
<evidence type="ECO:0000313" key="8">
    <source>
        <dbReference type="Proteomes" id="UP000325292"/>
    </source>
</evidence>
<keyword evidence="1 5" id="KW-0678">Repressor</keyword>
<dbReference type="InterPro" id="IPR023120">
    <property type="entry name" value="WHTH_transcript_rep_HrcA_IDD"/>
</dbReference>
<evidence type="ECO:0000256" key="2">
    <source>
        <dbReference type="ARBA" id="ARBA00023015"/>
    </source>
</evidence>
<organism evidence="7 8">
    <name type="scientific">Sulfobacillus thermotolerans</name>
    <dbReference type="NCBI Taxonomy" id="338644"/>
    <lineage>
        <taxon>Bacteria</taxon>
        <taxon>Bacillati</taxon>
        <taxon>Bacillota</taxon>
        <taxon>Clostridia</taxon>
        <taxon>Eubacteriales</taxon>
        <taxon>Clostridiales Family XVII. Incertae Sedis</taxon>
        <taxon>Sulfobacillus</taxon>
    </lineage>
</organism>
<dbReference type="HAMAP" id="MF_00081">
    <property type="entry name" value="HrcA"/>
    <property type="match status" value="1"/>
</dbReference>
<keyword evidence="8" id="KW-1185">Reference proteome</keyword>
<comment type="similarity">
    <text evidence="5">Belongs to the HrcA family.</text>
</comment>
<evidence type="ECO:0000259" key="6">
    <source>
        <dbReference type="Pfam" id="PF01628"/>
    </source>
</evidence>
<feature type="domain" description="Heat-inducible transcription repressor HrcA C-terminal" evidence="6">
    <location>
        <begin position="105"/>
        <end position="321"/>
    </location>
</feature>
<dbReference type="PANTHER" id="PTHR34824:SF1">
    <property type="entry name" value="HEAT-INDUCIBLE TRANSCRIPTION REPRESSOR HRCA"/>
    <property type="match status" value="1"/>
</dbReference>
<dbReference type="PIRSF" id="PIRSF005485">
    <property type="entry name" value="HrcA"/>
    <property type="match status" value="1"/>
</dbReference>
<evidence type="ECO:0000256" key="1">
    <source>
        <dbReference type="ARBA" id="ARBA00022491"/>
    </source>
</evidence>
<dbReference type="NCBIfam" id="TIGR00331">
    <property type="entry name" value="hrcA"/>
    <property type="match status" value="1"/>
</dbReference>
<dbReference type="Proteomes" id="UP000325292">
    <property type="component" value="Chromosome"/>
</dbReference>